<dbReference type="Proteomes" id="UP001294412">
    <property type="component" value="Unassembled WGS sequence"/>
</dbReference>
<accession>A0ABU5I8R9</accession>
<gene>
    <name evidence="1" type="ORF">U0C82_16075</name>
</gene>
<comment type="caution">
    <text evidence="1">The sequence shown here is derived from an EMBL/GenBank/DDBJ whole genome shotgun (WGS) entry which is preliminary data.</text>
</comment>
<organism evidence="1 2">
    <name type="scientific">Fulvimarina uroteuthidis</name>
    <dbReference type="NCBI Taxonomy" id="3098149"/>
    <lineage>
        <taxon>Bacteria</taxon>
        <taxon>Pseudomonadati</taxon>
        <taxon>Pseudomonadota</taxon>
        <taxon>Alphaproteobacteria</taxon>
        <taxon>Hyphomicrobiales</taxon>
        <taxon>Aurantimonadaceae</taxon>
        <taxon>Fulvimarina</taxon>
    </lineage>
</organism>
<proteinExistence type="predicted"/>
<evidence type="ECO:0000313" key="2">
    <source>
        <dbReference type="Proteomes" id="UP001294412"/>
    </source>
</evidence>
<protein>
    <submittedName>
        <fullName evidence="1">Uncharacterized protein</fullName>
    </submittedName>
</protein>
<dbReference type="EMBL" id="JAXLPB010000005">
    <property type="protein sequence ID" value="MDY8110661.1"/>
    <property type="molecule type" value="Genomic_DNA"/>
</dbReference>
<sequence length="106" mass="11453">MAIRNVAFSPSSIGVRGSSIDMFRRLNPEGFDALRDGLASRADALREAAKETDTYSEVMKALRVQANEQVSALETQIATLGMTAGESAPCRSRCVPFSQAKKESVQ</sequence>
<evidence type="ECO:0000313" key="1">
    <source>
        <dbReference type="EMBL" id="MDY8110661.1"/>
    </source>
</evidence>
<name>A0ABU5I8R9_9HYPH</name>
<keyword evidence="2" id="KW-1185">Reference proteome</keyword>
<dbReference type="RefSeq" id="WP_322188423.1">
    <property type="nucleotide sequence ID" value="NZ_JAXLPB010000005.1"/>
</dbReference>
<reference evidence="1 2" key="1">
    <citation type="submission" date="2023-12" db="EMBL/GenBank/DDBJ databases">
        <title>Description of Novel Strain Fulvimarina sp. 2208YS6-2-32 isolated from Uroteuthis (Photololigo) edulis.</title>
        <authorList>
            <person name="Park J.-S."/>
        </authorList>
    </citation>
    <scope>NUCLEOTIDE SEQUENCE [LARGE SCALE GENOMIC DNA]</scope>
    <source>
        <strain evidence="1 2">2208YS6-2-32</strain>
    </source>
</reference>